<evidence type="ECO:0000313" key="1">
    <source>
        <dbReference type="WBParaSite" id="BTMF_0001249901-mRNA-1"/>
    </source>
</evidence>
<dbReference type="WBParaSite" id="BTMF_0001249901-mRNA-1">
    <property type="protein sequence ID" value="BTMF_0001249901-mRNA-1"/>
    <property type="gene ID" value="BTMF_0001249901"/>
</dbReference>
<proteinExistence type="predicted"/>
<accession>A0A0R3QXM7</accession>
<dbReference type="AlphaFoldDB" id="A0A0R3QXM7"/>
<name>A0A0R3QXM7_9BILA</name>
<reference evidence="1" key="1">
    <citation type="submission" date="2017-02" db="UniProtKB">
        <authorList>
            <consortium name="WormBaseParasite"/>
        </authorList>
    </citation>
    <scope>IDENTIFICATION</scope>
</reference>
<protein>
    <submittedName>
        <fullName evidence="1">CN hydrolase domain-containing protein</fullName>
    </submittedName>
</protein>
<organism evidence="1">
    <name type="scientific">Brugia timori</name>
    <dbReference type="NCBI Taxonomy" id="42155"/>
    <lineage>
        <taxon>Eukaryota</taxon>
        <taxon>Metazoa</taxon>
        <taxon>Ecdysozoa</taxon>
        <taxon>Nematoda</taxon>
        <taxon>Chromadorea</taxon>
        <taxon>Rhabditida</taxon>
        <taxon>Spirurina</taxon>
        <taxon>Spiruromorpha</taxon>
        <taxon>Filarioidea</taxon>
        <taxon>Onchocercidae</taxon>
        <taxon>Brugia</taxon>
    </lineage>
</organism>
<sequence length="38" mass="4428">LCIYHRVCVPEMERSQNSWVAANNVSKVFENKNSFIVD</sequence>